<name>E9GEF2_DAPPU</name>
<proteinExistence type="predicted"/>
<dbReference type="InParanoid" id="E9GEF2"/>
<dbReference type="AlphaFoldDB" id="E9GEF2"/>
<accession>E9GEF2</accession>
<evidence type="ECO:0000313" key="3">
    <source>
        <dbReference type="Proteomes" id="UP000000305"/>
    </source>
</evidence>
<evidence type="ECO:0000313" key="2">
    <source>
        <dbReference type="EMBL" id="EFX82324.1"/>
    </source>
</evidence>
<dbReference type="KEGG" id="dpx:DAPPUDRAFT_241506"/>
<reference evidence="2 3" key="1">
    <citation type="journal article" date="2011" name="Science">
        <title>The ecoresponsive genome of Daphnia pulex.</title>
        <authorList>
            <person name="Colbourne J.K."/>
            <person name="Pfrender M.E."/>
            <person name="Gilbert D."/>
            <person name="Thomas W.K."/>
            <person name="Tucker A."/>
            <person name="Oakley T.H."/>
            <person name="Tokishita S."/>
            <person name="Aerts A."/>
            <person name="Arnold G.J."/>
            <person name="Basu M.K."/>
            <person name="Bauer D.J."/>
            <person name="Caceres C.E."/>
            <person name="Carmel L."/>
            <person name="Casola C."/>
            <person name="Choi J.H."/>
            <person name="Detter J.C."/>
            <person name="Dong Q."/>
            <person name="Dusheyko S."/>
            <person name="Eads B.D."/>
            <person name="Frohlich T."/>
            <person name="Geiler-Samerotte K.A."/>
            <person name="Gerlach D."/>
            <person name="Hatcher P."/>
            <person name="Jogdeo S."/>
            <person name="Krijgsveld J."/>
            <person name="Kriventseva E.V."/>
            <person name="Kultz D."/>
            <person name="Laforsch C."/>
            <person name="Lindquist E."/>
            <person name="Lopez J."/>
            <person name="Manak J.R."/>
            <person name="Muller J."/>
            <person name="Pangilinan J."/>
            <person name="Patwardhan R.P."/>
            <person name="Pitluck S."/>
            <person name="Pritham E.J."/>
            <person name="Rechtsteiner A."/>
            <person name="Rho M."/>
            <person name="Rogozin I.B."/>
            <person name="Sakarya O."/>
            <person name="Salamov A."/>
            <person name="Schaack S."/>
            <person name="Shapiro H."/>
            <person name="Shiga Y."/>
            <person name="Skalitzky C."/>
            <person name="Smith Z."/>
            <person name="Souvorov A."/>
            <person name="Sung W."/>
            <person name="Tang Z."/>
            <person name="Tsuchiya D."/>
            <person name="Tu H."/>
            <person name="Vos H."/>
            <person name="Wang M."/>
            <person name="Wolf Y.I."/>
            <person name="Yamagata H."/>
            <person name="Yamada T."/>
            <person name="Ye Y."/>
            <person name="Shaw J.R."/>
            <person name="Andrews J."/>
            <person name="Crease T.J."/>
            <person name="Tang H."/>
            <person name="Lucas S.M."/>
            <person name="Robertson H.M."/>
            <person name="Bork P."/>
            <person name="Koonin E.V."/>
            <person name="Zdobnov E.M."/>
            <person name="Grigoriev I.V."/>
            <person name="Lynch M."/>
            <person name="Boore J.L."/>
        </authorList>
    </citation>
    <scope>NUCLEOTIDE SEQUENCE [LARGE SCALE GENOMIC DNA]</scope>
</reference>
<dbReference type="EMBL" id="GL732540">
    <property type="protein sequence ID" value="EFX82324.1"/>
    <property type="molecule type" value="Genomic_DNA"/>
</dbReference>
<evidence type="ECO:0000256" key="1">
    <source>
        <dbReference type="SAM" id="MobiDB-lite"/>
    </source>
</evidence>
<keyword evidence="3" id="KW-1185">Reference proteome</keyword>
<dbReference type="Proteomes" id="UP000000305">
    <property type="component" value="Unassembled WGS sequence"/>
</dbReference>
<organism evidence="2 3">
    <name type="scientific">Daphnia pulex</name>
    <name type="common">Water flea</name>
    <dbReference type="NCBI Taxonomy" id="6669"/>
    <lineage>
        <taxon>Eukaryota</taxon>
        <taxon>Metazoa</taxon>
        <taxon>Ecdysozoa</taxon>
        <taxon>Arthropoda</taxon>
        <taxon>Crustacea</taxon>
        <taxon>Branchiopoda</taxon>
        <taxon>Diplostraca</taxon>
        <taxon>Cladocera</taxon>
        <taxon>Anomopoda</taxon>
        <taxon>Daphniidae</taxon>
        <taxon>Daphnia</taxon>
    </lineage>
</organism>
<sequence>MPASYTDPCFVRNSVLWTTGSSDAMNSSHFVSHHFYHQSLLPKAHCIDKDNKTNDEPADRSDFLFGTISQQN</sequence>
<feature type="compositionally biased region" description="Basic and acidic residues" evidence="1">
    <location>
        <begin position="48"/>
        <end position="62"/>
    </location>
</feature>
<gene>
    <name evidence="2" type="ORF">DAPPUDRAFT_241506</name>
</gene>
<protein>
    <submittedName>
        <fullName evidence="2">Uncharacterized protein</fullName>
    </submittedName>
</protein>
<dbReference type="HOGENOM" id="CLU_2724769_0_0_1"/>
<feature type="region of interest" description="Disordered" evidence="1">
    <location>
        <begin position="48"/>
        <end position="72"/>
    </location>
</feature>